<proteinExistence type="predicted"/>
<sequence length="173" mass="18500">MRMTTRRLSAVMPLALCLLLSPGCDKGPDQLRDAEKSYRELIDRRVSPQDAAWDPVIASFEAIPQDSKARPAAEQRIAAIRRLRGKLPARPLATPGATGPGTSEADAKRAACEALAIRLGQTPEGPAREPLRQTLAECRKALVKLEAHSHPPGEHGHDHGEEPGHGPGAAPTP</sequence>
<dbReference type="EMBL" id="CP022203">
    <property type="protein sequence ID" value="ATB50661.1"/>
    <property type="molecule type" value="Genomic_DNA"/>
</dbReference>
<dbReference type="Proteomes" id="UP000217343">
    <property type="component" value="Chromosome"/>
</dbReference>
<dbReference type="AlphaFoldDB" id="A0A250K4X0"/>
<reference evidence="2 3" key="1">
    <citation type="submission" date="2017-06" db="EMBL/GenBank/DDBJ databases">
        <title>Sequencing and comparative analysis of myxobacterial genomes.</title>
        <authorList>
            <person name="Rupp O."/>
            <person name="Goesmann A."/>
            <person name="Sogaard-Andersen L."/>
        </authorList>
    </citation>
    <scope>NUCLEOTIDE SEQUENCE [LARGE SCALE GENOMIC DNA]</scope>
    <source>
        <strain evidence="2 3">DSM 14697</strain>
    </source>
</reference>
<feature type="region of interest" description="Disordered" evidence="1">
    <location>
        <begin position="144"/>
        <end position="173"/>
    </location>
</feature>
<accession>A0A250K4X0</accession>
<evidence type="ECO:0000256" key="1">
    <source>
        <dbReference type="SAM" id="MobiDB-lite"/>
    </source>
</evidence>
<keyword evidence="3" id="KW-1185">Reference proteome</keyword>
<dbReference type="KEGG" id="mmas:MYMAC_006317"/>
<evidence type="ECO:0000313" key="2">
    <source>
        <dbReference type="EMBL" id="ATB50661.1"/>
    </source>
</evidence>
<gene>
    <name evidence="2" type="ORF">MYMAC_006317</name>
</gene>
<feature type="region of interest" description="Disordered" evidence="1">
    <location>
        <begin position="88"/>
        <end position="108"/>
    </location>
</feature>
<name>A0A250K4X0_9BACT</name>
<evidence type="ECO:0000313" key="3">
    <source>
        <dbReference type="Proteomes" id="UP000217343"/>
    </source>
</evidence>
<feature type="compositionally biased region" description="Basic and acidic residues" evidence="1">
    <location>
        <begin position="144"/>
        <end position="164"/>
    </location>
</feature>
<organism evidence="2 3">
    <name type="scientific">Corallococcus macrosporus DSM 14697</name>
    <dbReference type="NCBI Taxonomy" id="1189310"/>
    <lineage>
        <taxon>Bacteria</taxon>
        <taxon>Pseudomonadati</taxon>
        <taxon>Myxococcota</taxon>
        <taxon>Myxococcia</taxon>
        <taxon>Myxococcales</taxon>
        <taxon>Cystobacterineae</taxon>
        <taxon>Myxococcaceae</taxon>
        <taxon>Corallococcus</taxon>
    </lineage>
</organism>
<protein>
    <submittedName>
        <fullName evidence="2">Uncharacterized protein</fullName>
    </submittedName>
</protein>